<dbReference type="Pfam" id="PF10117">
    <property type="entry name" value="McrBC"/>
    <property type="match status" value="1"/>
</dbReference>
<accession>A0ABS2R379</accession>
<comment type="caution">
    <text evidence="1">The sequence shown here is derived from an EMBL/GenBank/DDBJ whole genome shotgun (WGS) entry which is preliminary data.</text>
</comment>
<proteinExistence type="predicted"/>
<dbReference type="PANTHER" id="PTHR38733">
    <property type="entry name" value="PROTEIN MCRC"/>
    <property type="match status" value="1"/>
</dbReference>
<dbReference type="EMBL" id="JAFBFH010000001">
    <property type="protein sequence ID" value="MBM7713338.1"/>
    <property type="molecule type" value="Genomic_DNA"/>
</dbReference>
<sequence>MFNKIETAGQTIINVLDEEFSYFEQFVHKNNIRWAREEKNNSILTISQSYVGYLVTPVRKINLEPKYNEIGFEHIFRMYLYVYGYRTSDSSSVLDISEAQNEVDVAELFLENLQKNIQLGIIQSYRISNEKLGTIKGNVHYPSTYKNYLLNKKKYVDTKVSRLSLNNDINRLIATALMKLKNVKKYTSTATKLLMYFENVSPNVKNGSELLKNINFNSNTSRYRNTLIYASMIIDQLDYEDVGNTIGTESFIINFDRLFEDFVIKILKETPDKREFFTWENSKKFADILKSDNCYDSREYQPDIVYRYLVEDESYDYLPSAYGVLDVKNKAYNVFNNSDIYQIVTYARLLNSKKVILLYPSFLNKRPETLTLNSDIFNPYVITACFINIADKSGKDFLKSINLFVDTVEKTLLDIKID</sequence>
<protein>
    <submittedName>
        <fullName evidence="1">5-methylcytosine-specific restriction enzyme subunit McrC</fullName>
    </submittedName>
</protein>
<dbReference type="InterPro" id="IPR019292">
    <property type="entry name" value="McrC"/>
</dbReference>
<dbReference type="RefSeq" id="WP_205178060.1">
    <property type="nucleotide sequence ID" value="NZ_JAFBFH010000001.1"/>
</dbReference>
<dbReference type="Proteomes" id="UP000823485">
    <property type="component" value="Unassembled WGS sequence"/>
</dbReference>
<keyword evidence="2" id="KW-1185">Reference proteome</keyword>
<reference evidence="1 2" key="1">
    <citation type="submission" date="2021-01" db="EMBL/GenBank/DDBJ databases">
        <title>Genomic Encyclopedia of Type Strains, Phase IV (KMG-IV): sequencing the most valuable type-strain genomes for metagenomic binning, comparative biology and taxonomic classification.</title>
        <authorList>
            <person name="Goeker M."/>
        </authorList>
    </citation>
    <scope>NUCLEOTIDE SEQUENCE [LARGE SCALE GENOMIC DNA]</scope>
    <source>
        <strain evidence="1 2">DSM 105453</strain>
    </source>
</reference>
<evidence type="ECO:0000313" key="2">
    <source>
        <dbReference type="Proteomes" id="UP000823485"/>
    </source>
</evidence>
<gene>
    <name evidence="1" type="ORF">JOC94_000304</name>
</gene>
<dbReference type="PANTHER" id="PTHR38733:SF1">
    <property type="entry name" value="TYPE IV METHYL-DIRECTED RESTRICTION ENZYME ECOKMCRBC"/>
    <property type="match status" value="1"/>
</dbReference>
<evidence type="ECO:0000313" key="1">
    <source>
        <dbReference type="EMBL" id="MBM7713338.1"/>
    </source>
</evidence>
<name>A0ABS2R379_9BACI</name>
<organism evidence="1 2">
    <name type="scientific">Siminovitchia thermophila</name>
    <dbReference type="NCBI Taxonomy" id="1245522"/>
    <lineage>
        <taxon>Bacteria</taxon>
        <taxon>Bacillati</taxon>
        <taxon>Bacillota</taxon>
        <taxon>Bacilli</taxon>
        <taxon>Bacillales</taxon>
        <taxon>Bacillaceae</taxon>
        <taxon>Siminovitchia</taxon>
    </lineage>
</organism>